<comment type="caution">
    <text evidence="4">The sequence shown here is derived from an EMBL/GenBank/DDBJ whole genome shotgun (WGS) entry which is preliminary data.</text>
</comment>
<dbReference type="RefSeq" id="WP_103123861.1">
    <property type="nucleotide sequence ID" value="NZ_DF978422.1"/>
</dbReference>
<evidence type="ECO:0000259" key="2">
    <source>
        <dbReference type="Pfam" id="PF19963"/>
    </source>
</evidence>
<feature type="domain" description="vWA-MoxR associated protein C-terminal" evidence="3">
    <location>
        <begin position="248"/>
        <end position="499"/>
    </location>
</feature>
<dbReference type="InterPro" id="IPR045440">
    <property type="entry name" value="VMAP-M1"/>
</dbReference>
<keyword evidence="5" id="KW-1185">Reference proteome</keyword>
<reference evidence="5" key="1">
    <citation type="journal article" date="2018" name="Genome Announc.">
        <title>Draft Genome Sequence of the Nitrogen-Fixing and Hormogonia-Inducing Cyanobacterium Nostoc cycadae Strain WK-1, Isolated from the Coralloid Roots of Cycas revoluta.</title>
        <authorList>
            <person name="Kanesaki Y."/>
            <person name="Hirose M."/>
            <person name="Hirose Y."/>
            <person name="Fujisawa T."/>
            <person name="Nakamura Y."/>
            <person name="Watanabe S."/>
            <person name="Matsunaga S."/>
            <person name="Uchida H."/>
            <person name="Murakami A."/>
        </authorList>
    </citation>
    <scope>NUCLEOTIDE SEQUENCE [LARGE SCALE GENOMIC DNA]</scope>
    <source>
        <strain evidence="5">WK-1</strain>
    </source>
</reference>
<proteinExistence type="predicted"/>
<dbReference type="Pfam" id="PF19954">
    <property type="entry name" value="EAD10"/>
    <property type="match status" value="1"/>
</dbReference>
<evidence type="ECO:0000259" key="3">
    <source>
        <dbReference type="Pfam" id="PF20028"/>
    </source>
</evidence>
<dbReference type="InterPro" id="IPR045429">
    <property type="entry name" value="EAD10"/>
</dbReference>
<evidence type="ECO:0000313" key="4">
    <source>
        <dbReference type="EMBL" id="GBE90951.1"/>
    </source>
</evidence>
<dbReference type="Pfam" id="PF19963">
    <property type="entry name" value="VMAP-M1"/>
    <property type="match status" value="1"/>
</dbReference>
<gene>
    <name evidence="4" type="ORF">NCWK1_0671</name>
</gene>
<dbReference type="InterPro" id="IPR045450">
    <property type="entry name" value="VMAP_C"/>
</dbReference>
<name>A0A2H6LCJ7_9NOSO</name>
<feature type="domain" description="Effector-associated" evidence="1">
    <location>
        <begin position="1"/>
        <end position="81"/>
    </location>
</feature>
<dbReference type="Pfam" id="PF20028">
    <property type="entry name" value="VMAP-C"/>
    <property type="match status" value="1"/>
</dbReference>
<sequence length="515" mass="59230">MADQDNLNDIIERILKGIQTEDDIEQLRRSLTIVEGVLQLVSQDGEFNTNIGQITGGDIHIGDRTYQGADAATIQQIVRNVFQETSRMHQNTQGGDAAARDIDKRITYENCTFIQFLAKDSNLGNSSQNLLNESDFSGISQESIQQAYQDSLPPDASVWNLEVKDTTQRLQVIEEFRKSLEFVQRLIQDERIPQESRDKLSALAEELAAKKHSGDKTKPPTNFLSNPQGQLESYLIATIERCDDDNEQFLMNAWLIIDDSLPVNSLSKFISLLDQDEQQLGRICKFNEIQQQLNNFLKTSLKHLIGKRYQLIIEVFLPRDLIDTEIDRWEISESIPNPMVEKTILGTEYPIRLRSLERLNCGYLARYLSDWYKSWEKVKSVLHDKPSQELFEHLQEMENFNWKLLKISLKEKIGIKITCAPPRTKIKELFEAILKATTPIAIWTRCDIPNLDQVTAIDEVLSFKPLCHLCESVRQKREQADAQTEEHLGFHLALLWEDPYRLTPNVMLQLTTPGQ</sequence>
<dbReference type="EMBL" id="BDGE01000012">
    <property type="protein sequence ID" value="GBE90951.1"/>
    <property type="molecule type" value="Genomic_DNA"/>
</dbReference>
<organism evidence="4 5">
    <name type="scientific">Nostoc cycadae WK-1</name>
    <dbReference type="NCBI Taxonomy" id="1861711"/>
    <lineage>
        <taxon>Bacteria</taxon>
        <taxon>Bacillati</taxon>
        <taxon>Cyanobacteriota</taxon>
        <taxon>Cyanophyceae</taxon>
        <taxon>Nostocales</taxon>
        <taxon>Nostocaceae</taxon>
        <taxon>Nostoc</taxon>
    </lineage>
</organism>
<dbReference type="AlphaFoldDB" id="A0A2H6LCJ7"/>
<evidence type="ECO:0000313" key="5">
    <source>
        <dbReference type="Proteomes" id="UP000236527"/>
    </source>
</evidence>
<feature type="domain" description="vWA-MoxR associated protein middle region 1" evidence="2">
    <location>
        <begin position="140"/>
        <end position="236"/>
    </location>
</feature>
<protein>
    <submittedName>
        <fullName evidence="4">Uncharacterized protein</fullName>
    </submittedName>
</protein>
<accession>A0A2H6LCJ7</accession>
<evidence type="ECO:0000259" key="1">
    <source>
        <dbReference type="Pfam" id="PF19954"/>
    </source>
</evidence>
<dbReference type="Proteomes" id="UP000236527">
    <property type="component" value="Unassembled WGS sequence"/>
</dbReference>